<evidence type="ECO:0000256" key="1">
    <source>
        <dbReference type="SAM" id="Phobius"/>
    </source>
</evidence>
<keyword evidence="1" id="KW-0472">Membrane</keyword>
<dbReference type="AlphaFoldDB" id="A0A430FS44"/>
<sequence length="165" mass="17638">MTVSTQSIRATLLRVAGHCYLPFFPLLVLGTVFQCSPYANPFVSQLLVVAALMPTCTVLHEYAHIAVLRYRNPQLQVSIVQQLFSIAVLPTPATGQPITVLKTIVCAVTGPAVGAGLAALCAQLAHLPLMWLVVVQQILCLIPPCDDGKILVQSIAALKNVKVCP</sequence>
<dbReference type="RefSeq" id="WP_125962887.1">
    <property type="nucleotide sequence ID" value="NZ_QXGM01000001.1"/>
</dbReference>
<feature type="transmembrane region" description="Helical" evidence="1">
    <location>
        <begin position="12"/>
        <end position="33"/>
    </location>
</feature>
<keyword evidence="1" id="KW-1133">Transmembrane helix</keyword>
<reference evidence="2 3" key="1">
    <citation type="submission" date="2018-09" db="EMBL/GenBank/DDBJ databases">
        <title>Characterization of the phylogenetic diversity of five novel species belonging to the genus Bifidobacterium.</title>
        <authorList>
            <person name="Lugli G.A."/>
            <person name="Duranti S."/>
            <person name="Milani C."/>
        </authorList>
    </citation>
    <scope>NUCLEOTIDE SEQUENCE [LARGE SCALE GENOMIC DNA]</scope>
    <source>
        <strain evidence="2 3">2036B</strain>
    </source>
</reference>
<evidence type="ECO:0008006" key="4">
    <source>
        <dbReference type="Google" id="ProtNLM"/>
    </source>
</evidence>
<protein>
    <recommendedName>
        <fullName evidence="4">DUF3267 domain-containing protein</fullName>
    </recommendedName>
</protein>
<keyword evidence="1" id="KW-0812">Transmembrane</keyword>
<evidence type="ECO:0000313" key="3">
    <source>
        <dbReference type="Proteomes" id="UP000287609"/>
    </source>
</evidence>
<name>A0A430FS44_9BIFI</name>
<keyword evidence="3" id="KW-1185">Reference proteome</keyword>
<feature type="transmembrane region" description="Helical" evidence="1">
    <location>
        <begin position="45"/>
        <end position="63"/>
    </location>
</feature>
<gene>
    <name evidence="2" type="ORF">D2E26_0243</name>
</gene>
<evidence type="ECO:0000313" key="2">
    <source>
        <dbReference type="EMBL" id="RSX55680.1"/>
    </source>
</evidence>
<dbReference type="EMBL" id="QXGM01000001">
    <property type="protein sequence ID" value="RSX55680.1"/>
    <property type="molecule type" value="Genomic_DNA"/>
</dbReference>
<accession>A0A430FS44</accession>
<organism evidence="2 3">
    <name type="scientific">Bifidobacterium dolichotidis</name>
    <dbReference type="NCBI Taxonomy" id="2306976"/>
    <lineage>
        <taxon>Bacteria</taxon>
        <taxon>Bacillati</taxon>
        <taxon>Actinomycetota</taxon>
        <taxon>Actinomycetes</taxon>
        <taxon>Bifidobacteriales</taxon>
        <taxon>Bifidobacteriaceae</taxon>
        <taxon>Bifidobacterium</taxon>
    </lineage>
</organism>
<proteinExistence type="predicted"/>
<dbReference type="Proteomes" id="UP000287609">
    <property type="component" value="Unassembled WGS sequence"/>
</dbReference>
<comment type="caution">
    <text evidence="2">The sequence shown here is derived from an EMBL/GenBank/DDBJ whole genome shotgun (WGS) entry which is preliminary data.</text>
</comment>